<dbReference type="AlphaFoldDB" id="A0A2P5W403"/>
<organism evidence="1 2">
    <name type="scientific">Gossypium barbadense</name>
    <name type="common">Sea Island cotton</name>
    <name type="synonym">Hibiscus barbadensis</name>
    <dbReference type="NCBI Taxonomy" id="3634"/>
    <lineage>
        <taxon>Eukaryota</taxon>
        <taxon>Viridiplantae</taxon>
        <taxon>Streptophyta</taxon>
        <taxon>Embryophyta</taxon>
        <taxon>Tracheophyta</taxon>
        <taxon>Spermatophyta</taxon>
        <taxon>Magnoliopsida</taxon>
        <taxon>eudicotyledons</taxon>
        <taxon>Gunneridae</taxon>
        <taxon>Pentapetalae</taxon>
        <taxon>rosids</taxon>
        <taxon>malvids</taxon>
        <taxon>Malvales</taxon>
        <taxon>Malvaceae</taxon>
        <taxon>Malvoideae</taxon>
        <taxon>Gossypium</taxon>
    </lineage>
</organism>
<evidence type="ECO:0000313" key="2">
    <source>
        <dbReference type="Proteomes" id="UP000239757"/>
    </source>
</evidence>
<reference evidence="1 2" key="1">
    <citation type="submission" date="2015-01" db="EMBL/GenBank/DDBJ databases">
        <title>Genome of allotetraploid Gossypium barbadense reveals genomic plasticity and fiber elongation in cotton evolution.</title>
        <authorList>
            <person name="Chen X."/>
            <person name="Liu X."/>
            <person name="Zhao B."/>
            <person name="Zheng H."/>
            <person name="Hu Y."/>
            <person name="Lu G."/>
            <person name="Yang C."/>
            <person name="Chen J."/>
            <person name="Shan C."/>
            <person name="Zhang L."/>
            <person name="Zhou Y."/>
            <person name="Wang L."/>
            <person name="Guo W."/>
            <person name="Bai Y."/>
            <person name="Ruan J."/>
            <person name="Shangguan X."/>
            <person name="Mao Y."/>
            <person name="Jiang J."/>
            <person name="Zhu Y."/>
            <person name="Lei J."/>
            <person name="Kang H."/>
            <person name="Chen S."/>
            <person name="He X."/>
            <person name="Wang R."/>
            <person name="Wang Y."/>
            <person name="Chen J."/>
            <person name="Wang L."/>
            <person name="Yu S."/>
            <person name="Wang B."/>
            <person name="Wei J."/>
            <person name="Song S."/>
            <person name="Lu X."/>
            <person name="Gao Z."/>
            <person name="Gu W."/>
            <person name="Deng X."/>
            <person name="Ma D."/>
            <person name="Wang S."/>
            <person name="Liang W."/>
            <person name="Fang L."/>
            <person name="Cai C."/>
            <person name="Zhu X."/>
            <person name="Zhou B."/>
            <person name="Zhang Y."/>
            <person name="Chen Z."/>
            <person name="Xu S."/>
            <person name="Zhu R."/>
            <person name="Wang S."/>
            <person name="Zhang T."/>
            <person name="Zhao G."/>
        </authorList>
    </citation>
    <scope>NUCLEOTIDE SEQUENCE [LARGE SCALE GENOMIC DNA]</scope>
    <source>
        <strain evidence="2">cv. Xinhai21</strain>
        <tissue evidence="1">Leaf</tissue>
    </source>
</reference>
<sequence>MNEIKALKRSNGKWCYNEETLRTEAILCFQNLYTLEAHASGLFSVQMKFPFIETSLLNCIVRNLTSKEVRDALLEMAPLKASGADGLHAQFYQSQWSILGESLVSIVLKVFEGGSVDPFLNRTLIMLISKVRSELISQFRSISLCTVPYKVLSKMLVN</sequence>
<evidence type="ECO:0000313" key="1">
    <source>
        <dbReference type="EMBL" id="PPR85801.1"/>
    </source>
</evidence>
<accession>A0A2P5W403</accession>
<gene>
    <name evidence="1" type="ORF">GOBAR_AA34892</name>
</gene>
<dbReference type="OrthoDB" id="1002573at2759"/>
<dbReference type="EMBL" id="KZ669254">
    <property type="protein sequence ID" value="PPR85801.1"/>
    <property type="molecule type" value="Genomic_DNA"/>
</dbReference>
<name>A0A2P5W403_GOSBA</name>
<protein>
    <recommendedName>
        <fullName evidence="3">Reverse transcriptase domain-containing protein</fullName>
    </recommendedName>
</protein>
<dbReference type="Proteomes" id="UP000239757">
    <property type="component" value="Unassembled WGS sequence"/>
</dbReference>
<proteinExistence type="predicted"/>
<evidence type="ECO:0008006" key="3">
    <source>
        <dbReference type="Google" id="ProtNLM"/>
    </source>
</evidence>